<organism evidence="1 2">
    <name type="scientific">Platysternon megacephalum</name>
    <name type="common">big-headed turtle</name>
    <dbReference type="NCBI Taxonomy" id="55544"/>
    <lineage>
        <taxon>Eukaryota</taxon>
        <taxon>Metazoa</taxon>
        <taxon>Chordata</taxon>
        <taxon>Craniata</taxon>
        <taxon>Vertebrata</taxon>
        <taxon>Euteleostomi</taxon>
        <taxon>Archelosauria</taxon>
        <taxon>Testudinata</taxon>
        <taxon>Testudines</taxon>
        <taxon>Cryptodira</taxon>
        <taxon>Durocryptodira</taxon>
        <taxon>Testudinoidea</taxon>
        <taxon>Platysternidae</taxon>
        <taxon>Platysternon</taxon>
    </lineage>
</organism>
<evidence type="ECO:0000313" key="2">
    <source>
        <dbReference type="Proteomes" id="UP000297703"/>
    </source>
</evidence>
<gene>
    <name evidence="1" type="ORF">DR999_PMT13775</name>
</gene>
<dbReference type="Proteomes" id="UP000297703">
    <property type="component" value="Unassembled WGS sequence"/>
</dbReference>
<evidence type="ECO:0000313" key="1">
    <source>
        <dbReference type="EMBL" id="TFK03748.1"/>
    </source>
</evidence>
<sequence>MGVGTQRPSLPTTNLPPGALLNWSLNEVISHLTEQPVEVLLELELLGLTPMHNDRGPDSKSTGVTMSLSIDFNELWIRAKGQGGYRGCNKVMTHGSATQRLDFSFLALVT</sequence>
<dbReference type="AlphaFoldDB" id="A0A4D9E642"/>
<proteinExistence type="predicted"/>
<accession>A0A4D9E642</accession>
<keyword evidence="2" id="KW-1185">Reference proteome</keyword>
<reference evidence="1 2" key="1">
    <citation type="submission" date="2019-04" db="EMBL/GenBank/DDBJ databases">
        <title>Draft genome of the big-headed turtle Platysternon megacephalum.</title>
        <authorList>
            <person name="Gong S."/>
        </authorList>
    </citation>
    <scope>NUCLEOTIDE SEQUENCE [LARGE SCALE GENOMIC DNA]</scope>
    <source>
        <strain evidence="1">DO16091913</strain>
        <tissue evidence="1">Muscle</tissue>
    </source>
</reference>
<dbReference type="EMBL" id="QXTE01000152">
    <property type="protein sequence ID" value="TFK03748.1"/>
    <property type="molecule type" value="Genomic_DNA"/>
</dbReference>
<comment type="caution">
    <text evidence="1">The sequence shown here is derived from an EMBL/GenBank/DDBJ whole genome shotgun (WGS) entry which is preliminary data.</text>
</comment>
<name>A0A4D9E642_9SAUR</name>
<protein>
    <submittedName>
        <fullName evidence="1">G2 and S phase-expressed protein 1</fullName>
    </submittedName>
</protein>
<reference evidence="1 2" key="2">
    <citation type="submission" date="2019-04" db="EMBL/GenBank/DDBJ databases">
        <title>The genome sequence of big-headed turtle.</title>
        <authorList>
            <person name="Gong S."/>
        </authorList>
    </citation>
    <scope>NUCLEOTIDE SEQUENCE [LARGE SCALE GENOMIC DNA]</scope>
    <source>
        <strain evidence="1">DO16091913</strain>
        <tissue evidence="1">Muscle</tissue>
    </source>
</reference>